<evidence type="ECO:0000259" key="2">
    <source>
        <dbReference type="PROSITE" id="PS51707"/>
    </source>
</evidence>
<dbReference type="SUPFAM" id="SSF55154">
    <property type="entry name" value="CYTH-like phosphatases"/>
    <property type="match status" value="1"/>
</dbReference>
<gene>
    <name evidence="4" type="ORF">GCM10022419_083520</name>
</gene>
<reference evidence="5" key="1">
    <citation type="journal article" date="2019" name="Int. J. Syst. Evol. Microbiol.">
        <title>The Global Catalogue of Microorganisms (GCM) 10K type strain sequencing project: providing services to taxonomists for standard genome sequencing and annotation.</title>
        <authorList>
            <consortium name="The Broad Institute Genomics Platform"/>
            <consortium name="The Broad Institute Genome Sequencing Center for Infectious Disease"/>
            <person name="Wu L."/>
            <person name="Ma J."/>
        </authorList>
    </citation>
    <scope>NUCLEOTIDE SEQUENCE [LARGE SCALE GENOMIC DNA]</scope>
    <source>
        <strain evidence="5">JCM 17326</strain>
    </source>
</reference>
<feature type="region of interest" description="Disordered" evidence="1">
    <location>
        <begin position="403"/>
        <end position="436"/>
    </location>
</feature>
<dbReference type="InterPro" id="IPR007899">
    <property type="entry name" value="CHAD_dom"/>
</dbReference>
<dbReference type="InterPro" id="IPR033469">
    <property type="entry name" value="CYTH-like_dom_sf"/>
</dbReference>
<dbReference type="SMART" id="SM00880">
    <property type="entry name" value="CHAD"/>
    <property type="match status" value="1"/>
</dbReference>
<proteinExistence type="predicted"/>
<dbReference type="SMART" id="SM01118">
    <property type="entry name" value="CYTH"/>
    <property type="match status" value="1"/>
</dbReference>
<evidence type="ECO:0000259" key="3">
    <source>
        <dbReference type="PROSITE" id="PS51708"/>
    </source>
</evidence>
<feature type="compositionally biased region" description="Basic residues" evidence="1">
    <location>
        <begin position="414"/>
        <end position="424"/>
    </location>
</feature>
<dbReference type="EMBL" id="BAABDQ010000024">
    <property type="protein sequence ID" value="GAA3588494.1"/>
    <property type="molecule type" value="Genomic_DNA"/>
</dbReference>
<feature type="domain" description="CHAD" evidence="3">
    <location>
        <begin position="211"/>
        <end position="510"/>
    </location>
</feature>
<dbReference type="RefSeq" id="WP_345570831.1">
    <property type="nucleotide sequence ID" value="NZ_BAABDQ010000024.1"/>
</dbReference>
<dbReference type="InterPro" id="IPR038186">
    <property type="entry name" value="CHAD_dom_sf"/>
</dbReference>
<dbReference type="PANTHER" id="PTHR39339:SF1">
    <property type="entry name" value="CHAD DOMAIN-CONTAINING PROTEIN"/>
    <property type="match status" value="1"/>
</dbReference>
<keyword evidence="5" id="KW-1185">Reference proteome</keyword>
<feature type="domain" description="CYTH" evidence="2">
    <location>
        <begin position="4"/>
        <end position="201"/>
    </location>
</feature>
<dbReference type="Gene3D" id="2.40.320.10">
    <property type="entry name" value="Hypothetical Protein Pfu-838710-001"/>
    <property type="match status" value="1"/>
</dbReference>
<dbReference type="Proteomes" id="UP001500630">
    <property type="component" value="Unassembled WGS sequence"/>
</dbReference>
<dbReference type="Pfam" id="PF01928">
    <property type="entry name" value="CYTH"/>
    <property type="match status" value="1"/>
</dbReference>
<comment type="caution">
    <text evidence="4">The sequence shown here is derived from an EMBL/GenBank/DDBJ whole genome shotgun (WGS) entry which is preliminary data.</text>
</comment>
<dbReference type="PROSITE" id="PS51708">
    <property type="entry name" value="CHAD"/>
    <property type="match status" value="1"/>
</dbReference>
<dbReference type="PANTHER" id="PTHR39339">
    <property type="entry name" value="SLR1444 PROTEIN"/>
    <property type="match status" value="1"/>
</dbReference>
<evidence type="ECO:0000313" key="5">
    <source>
        <dbReference type="Proteomes" id="UP001500630"/>
    </source>
</evidence>
<dbReference type="PROSITE" id="PS51707">
    <property type="entry name" value="CYTH"/>
    <property type="match status" value="1"/>
</dbReference>
<evidence type="ECO:0000256" key="1">
    <source>
        <dbReference type="SAM" id="MobiDB-lite"/>
    </source>
</evidence>
<dbReference type="CDD" id="cd07374">
    <property type="entry name" value="CYTH-like_Pase"/>
    <property type="match status" value="1"/>
</dbReference>
<protein>
    <submittedName>
        <fullName evidence="4">CYTH and CHAD domain-containing protein</fullName>
    </submittedName>
</protein>
<dbReference type="InterPro" id="IPR023577">
    <property type="entry name" value="CYTH_domain"/>
</dbReference>
<accession>A0ABP6YTV5</accession>
<dbReference type="Gene3D" id="1.40.20.10">
    <property type="entry name" value="CHAD domain"/>
    <property type="match status" value="1"/>
</dbReference>
<sequence>MAGHTEVERTYEVDGVAEIVIEDFTGPDGRITVDEPETRQLVADYVDTPDLTLAAHGITLRRRRGGPDEGWHLKVPMAKGTRQEVRAPLGVGVHRVPARLAGLVAAHVRGHELVPIVTVQTTRTIRRLRGRRGEVLAEVADDVVLGRRLDADRRPASWREIEVELVDGPTGVLDAVEARLREAGAVPSPAVSKLAHVLGDDLIPDPGGAPARSAAEVLIAYVRRQRDQVLAYDPLVRLADHDDDSVHKMRVAVRRIRSLLRTHSRLLDRDQAGSLDAELKWLAGELGTVRDLEVLNARFDRQLADPLPGGLDPDGDAAQRRMSRLTSAEWPAQLATRERKARQELGRTLRTPRYFALLTAVDDFIAGPPVHDRANRKAGRLTPALVARSWRKVLTKYGKAAHLPEGPERDRALHSTRKAAKRARYTAEAARPTLGKPAKKLARQAERLQEALGRRQDALVARRQLARLATRPGLTTADAFTLGLLLAGERHEAAAADRGLAPVWDKAARPKLLRALKL</sequence>
<dbReference type="Pfam" id="PF05235">
    <property type="entry name" value="CHAD"/>
    <property type="match status" value="1"/>
</dbReference>
<name>A0ABP6YTV5_9ACTN</name>
<organism evidence="4 5">
    <name type="scientific">Nonomuraea rosea</name>
    <dbReference type="NCBI Taxonomy" id="638574"/>
    <lineage>
        <taxon>Bacteria</taxon>
        <taxon>Bacillati</taxon>
        <taxon>Actinomycetota</taxon>
        <taxon>Actinomycetes</taxon>
        <taxon>Streptosporangiales</taxon>
        <taxon>Streptosporangiaceae</taxon>
        <taxon>Nonomuraea</taxon>
    </lineage>
</organism>
<evidence type="ECO:0000313" key="4">
    <source>
        <dbReference type="EMBL" id="GAA3588494.1"/>
    </source>
</evidence>